<dbReference type="InterPro" id="IPR018511">
    <property type="entry name" value="Hemolysin-typ_Ca-bd_CS"/>
</dbReference>
<dbReference type="Gene3D" id="2.150.10.10">
    <property type="entry name" value="Serralysin-like metalloprotease, C-terminal"/>
    <property type="match status" value="2"/>
</dbReference>
<reference evidence="5 6" key="1">
    <citation type="submission" date="2017-05" db="EMBL/GenBank/DDBJ databases">
        <authorList>
            <person name="Varghese N."/>
            <person name="Submissions S."/>
        </authorList>
    </citation>
    <scope>NUCLEOTIDE SEQUENCE [LARGE SCALE GENOMIC DNA]</scope>
    <source>
        <strain evidence="5 6">DSM 26001</strain>
    </source>
</reference>
<dbReference type="RefSeq" id="WP_283440550.1">
    <property type="nucleotide sequence ID" value="NZ_FXUL01000001.1"/>
</dbReference>
<comment type="caution">
    <text evidence="5">The sequence shown here is derived from an EMBL/GenBank/DDBJ whole genome shotgun (WGS) entry which is preliminary data.</text>
</comment>
<dbReference type="EMBL" id="FXUL01000001">
    <property type="protein sequence ID" value="SMP44226.1"/>
    <property type="molecule type" value="Genomic_DNA"/>
</dbReference>
<dbReference type="Pfam" id="PF00353">
    <property type="entry name" value="HemolysinCabind"/>
    <property type="match status" value="2"/>
</dbReference>
<gene>
    <name evidence="5" type="ORF">SAMN06295970_101407</name>
</gene>
<dbReference type="PANTHER" id="PTHR38340:SF1">
    <property type="entry name" value="S-LAYER PROTEIN"/>
    <property type="match status" value="1"/>
</dbReference>
<dbReference type="InterPro" id="IPR011049">
    <property type="entry name" value="Serralysin-like_metalloprot_C"/>
</dbReference>
<dbReference type="PRINTS" id="PR00313">
    <property type="entry name" value="CABNDNGRPT"/>
</dbReference>
<dbReference type="NCBIfam" id="TIGR01965">
    <property type="entry name" value="VCBS_repeat"/>
    <property type="match status" value="4"/>
</dbReference>
<keyword evidence="6" id="KW-1185">Reference proteome</keyword>
<comment type="subcellular location">
    <subcellularLocation>
        <location evidence="1">Secreted</location>
    </subcellularLocation>
</comment>
<dbReference type="InterPro" id="IPR010221">
    <property type="entry name" value="VCBS_dom"/>
</dbReference>
<evidence type="ECO:0000256" key="1">
    <source>
        <dbReference type="ARBA" id="ARBA00004613"/>
    </source>
</evidence>
<dbReference type="PANTHER" id="PTHR38340">
    <property type="entry name" value="S-LAYER PROTEIN"/>
    <property type="match status" value="1"/>
</dbReference>
<organism evidence="5 6">
    <name type="scientific">Noviherbaspirillum suwonense</name>
    <dbReference type="NCBI Taxonomy" id="1224511"/>
    <lineage>
        <taxon>Bacteria</taxon>
        <taxon>Pseudomonadati</taxon>
        <taxon>Pseudomonadota</taxon>
        <taxon>Betaproteobacteria</taxon>
        <taxon>Burkholderiales</taxon>
        <taxon>Oxalobacteraceae</taxon>
        <taxon>Noviherbaspirillum</taxon>
    </lineage>
</organism>
<name>A0ABY1PRW8_9BURK</name>
<dbReference type="InterPro" id="IPR040853">
    <property type="entry name" value="RapA2_cadherin-like"/>
</dbReference>
<evidence type="ECO:0000256" key="2">
    <source>
        <dbReference type="ARBA" id="ARBA00022525"/>
    </source>
</evidence>
<evidence type="ECO:0000256" key="3">
    <source>
        <dbReference type="SAM" id="MobiDB-lite"/>
    </source>
</evidence>
<dbReference type="PROSITE" id="PS00330">
    <property type="entry name" value="HEMOLYSIN_CALCIUM"/>
    <property type="match status" value="4"/>
</dbReference>
<accession>A0ABY1PRW8</accession>
<sequence>MAIYNGTPGNDVYPGSSGNNSGNDTILGNTGNDTLNGGAGNDFLYGGLGDDKLDGGSGNDLLDGGAGNDRLEGGAGHDLLNGGAGSDILSYGMAENAGYRDGYSGGFGTDTLQLGFTYAQWLTPGVQADVAQYLAFLAGTKAQSSLFEFKAFGLTTFGMENLTVTVDGIALDPRNDPVTLTADTIACSEDAPSTAFNVLANDSVPDLARSITFTQPPAGADGTRHGTVALANLDLTHPATGQAAQFVYTPNDIYQGLGAGQTAQDTFTYTVTDANGDVKTATVTINITGANDAAVINGQRSGDVTEAGGVANGTAGSPTATGLLTATDPDNPANTFTATAAGQASTGGYGSYAMTASGTWTYTLDDTDSTVQALSATGTLQDSFQVTTADGTAQTITIGIKGANDAPTVGAALVSAAREDAESYDIDLLAGASDVDNDISTLSISNVTYSVDGGAAPATAPSGLSLSGRTLTVDPGNDAFDHLAGQTNRKEAQTSTIRVDYQVDDGNGGTSVQSETVTISGVNDYAIVDGSLTGEVTEAGGVDNGTPGSPTATGVVTAADVDNAANTFMDATPGQPSRGGYGTYAISADGKWTYTLTNHNGTVQKLNTTETLQDTFQVTTEDGTEETIRISINGANDAPVVTSASATVSEDGPALTGRLDGSDVDAGASLTFASTGILVTALNIDPDGAYRFDPKNAAFQHLSQGSSVDLLQNFSVSDGVSSTNGTMQITVNGVNDTPVATNDALTATRGAPAIYTALQLLGNDTDADDGDAALLKISSVTDGAGGTAVLNTDGTVTFTPSTSGAASFSYVAQDTKGASSNAATATVTVAASTAVDILLCGADVINGTFSPTGAAADNVVLADGGSMLINSVDYTVTLPDKPAYSSENGSAGGDGTATVAGASPTSATAFNERIAYQDASPHLVLGAALIAVGNGGQGGAAGPYTAGVDGGTTPAGGNGANGETIDYTVAETGSGSVLLFGGDQADAGDGGNGGNGAAGNYTVTPGTSRFFASQFGQDGGDGGSGGSGGSINYKIETGFARDIILQGDIGAGGIDGQDGLGGAANPNASGFINGTPLGRITHPGSGGPGGHGGTAHYDINAGDGNNTIVAGKAGLFNDGGSYSALTGGAGDDTFYFDKSFTGTSATARLTQFTVTGSIGNDTLVIKDLYQDAAAGKLHDIAFDGGAGSDTIKITGMTDLDLGRFLVSENASSGKTSYANVDAFDFANGAADIFRLTPSAGIAFTSGDLLFLKADANDQVFVADDGFSRTKVDSLTVLGVSYDHYHYEGIGATQFNLYVSGAQPLFS</sequence>
<dbReference type="Gene3D" id="2.60.40.10">
    <property type="entry name" value="Immunoglobulins"/>
    <property type="match status" value="2"/>
</dbReference>
<feature type="region of interest" description="Disordered" evidence="3">
    <location>
        <begin position="1"/>
        <end position="29"/>
    </location>
</feature>
<evidence type="ECO:0000313" key="5">
    <source>
        <dbReference type="EMBL" id="SMP44226.1"/>
    </source>
</evidence>
<feature type="domain" description="RapA2 cadherin-like" evidence="4">
    <location>
        <begin position="726"/>
        <end position="798"/>
    </location>
</feature>
<feature type="region of interest" description="Disordered" evidence="3">
    <location>
        <begin position="1074"/>
        <end position="1094"/>
    </location>
</feature>
<dbReference type="Pfam" id="PF17803">
    <property type="entry name" value="Cadherin_4"/>
    <property type="match status" value="3"/>
</dbReference>
<dbReference type="InterPro" id="IPR001343">
    <property type="entry name" value="Hemolysn_Ca-bd"/>
</dbReference>
<evidence type="ECO:0000313" key="6">
    <source>
        <dbReference type="Proteomes" id="UP001158049"/>
    </source>
</evidence>
<feature type="compositionally biased region" description="Gly residues" evidence="3">
    <location>
        <begin position="1084"/>
        <end position="1093"/>
    </location>
</feature>
<protein>
    <submittedName>
        <fullName evidence="5">VCBS repeat-containing protein</fullName>
    </submittedName>
</protein>
<dbReference type="Proteomes" id="UP001158049">
    <property type="component" value="Unassembled WGS sequence"/>
</dbReference>
<dbReference type="InterPro" id="IPR050557">
    <property type="entry name" value="RTX_toxin/Mannuronan_C5-epim"/>
</dbReference>
<dbReference type="Gene3D" id="2.60.40.2810">
    <property type="match status" value="1"/>
</dbReference>
<evidence type="ECO:0000259" key="4">
    <source>
        <dbReference type="Pfam" id="PF17803"/>
    </source>
</evidence>
<dbReference type="SUPFAM" id="SSF51120">
    <property type="entry name" value="beta-Roll"/>
    <property type="match status" value="1"/>
</dbReference>
<keyword evidence="2" id="KW-0964">Secreted</keyword>
<dbReference type="InterPro" id="IPR013783">
    <property type="entry name" value="Ig-like_fold"/>
</dbReference>
<proteinExistence type="predicted"/>
<feature type="compositionally biased region" description="Polar residues" evidence="3">
    <location>
        <begin position="16"/>
        <end position="26"/>
    </location>
</feature>
<dbReference type="NCBIfam" id="NF012211">
    <property type="entry name" value="tand_rpt_95"/>
    <property type="match status" value="1"/>
</dbReference>
<feature type="domain" description="RapA2 cadherin-like" evidence="4">
    <location>
        <begin position="627"/>
        <end position="692"/>
    </location>
</feature>
<feature type="domain" description="RapA2 cadherin-like" evidence="4">
    <location>
        <begin position="394"/>
        <end position="455"/>
    </location>
</feature>
<dbReference type="Pfam" id="PF17963">
    <property type="entry name" value="Big_9"/>
    <property type="match status" value="1"/>
</dbReference>